<proteinExistence type="predicted"/>
<feature type="region of interest" description="Disordered" evidence="1">
    <location>
        <begin position="1"/>
        <end position="29"/>
    </location>
</feature>
<protein>
    <submittedName>
        <fullName evidence="2">Uncharacterized protein</fullName>
    </submittedName>
</protein>
<comment type="caution">
    <text evidence="2">The sequence shown here is derived from an EMBL/GenBank/DDBJ whole genome shotgun (WGS) entry which is preliminary data.</text>
</comment>
<gene>
    <name evidence="2" type="ORF">C7A10_12910</name>
</gene>
<sequence>MGAGLARDSGGSGNKWLADTPLSQASQLPHGNSSVLEAVAGSEPALFADRSHALRGNAALDALRPLLKS</sequence>
<evidence type="ECO:0000313" key="3">
    <source>
        <dbReference type="Proteomes" id="UP000239731"/>
    </source>
</evidence>
<organism evidence="2 3">
    <name type="scientific">Pseudomonas fluorescens</name>
    <dbReference type="NCBI Taxonomy" id="294"/>
    <lineage>
        <taxon>Bacteria</taxon>
        <taxon>Pseudomonadati</taxon>
        <taxon>Pseudomonadota</taxon>
        <taxon>Gammaproteobacteria</taxon>
        <taxon>Pseudomonadales</taxon>
        <taxon>Pseudomonadaceae</taxon>
        <taxon>Pseudomonas</taxon>
    </lineage>
</organism>
<evidence type="ECO:0000313" key="2">
    <source>
        <dbReference type="EMBL" id="PRW92789.1"/>
    </source>
</evidence>
<accession>A0A2T0IBR6</accession>
<dbReference type="Proteomes" id="UP000239731">
    <property type="component" value="Unassembled WGS sequence"/>
</dbReference>
<name>A0A2T0IBR6_PSEFL</name>
<dbReference type="EMBL" id="PVUH01000007">
    <property type="protein sequence ID" value="PRW92789.1"/>
    <property type="molecule type" value="Genomic_DNA"/>
</dbReference>
<evidence type="ECO:0000256" key="1">
    <source>
        <dbReference type="SAM" id="MobiDB-lite"/>
    </source>
</evidence>
<reference evidence="2 3" key="1">
    <citation type="submission" date="2018-03" db="EMBL/GenBank/DDBJ databases">
        <title>Blue discolouration in mozzarella cheese caused by Pseudomonas fluorescens.</title>
        <authorList>
            <person name="Chiesa F."/>
            <person name="Dalmasso A."/>
            <person name="Lomonaco S."/>
        </authorList>
    </citation>
    <scope>NUCLEOTIDE SEQUENCE [LARGE SCALE GENOMIC DNA]</scope>
    <source>
        <strain evidence="2 3">11293</strain>
    </source>
</reference>
<dbReference type="AlphaFoldDB" id="A0A2T0IBR6"/>